<comment type="caution">
    <text evidence="8">The sequence shown here is derived from an EMBL/GenBank/DDBJ whole genome shotgun (WGS) entry which is preliminary data.</text>
</comment>
<dbReference type="PRINTS" id="PR01590">
    <property type="entry name" value="HTHFIS"/>
</dbReference>
<dbReference type="InterPro" id="IPR002078">
    <property type="entry name" value="Sigma_54_int"/>
</dbReference>
<evidence type="ECO:0000256" key="2">
    <source>
        <dbReference type="ARBA" id="ARBA00022840"/>
    </source>
</evidence>
<dbReference type="GO" id="GO:0006355">
    <property type="term" value="P:regulation of DNA-templated transcription"/>
    <property type="evidence" value="ECO:0007669"/>
    <property type="project" value="InterPro"/>
</dbReference>
<dbReference type="Proteomes" id="UP000244925">
    <property type="component" value="Unassembled WGS sequence"/>
</dbReference>
<reference evidence="9" key="1">
    <citation type="submission" date="2018-02" db="EMBL/GenBank/DDBJ databases">
        <authorList>
            <person name="Clavel T."/>
            <person name="Strowig T."/>
        </authorList>
    </citation>
    <scope>NUCLEOTIDE SEQUENCE [LARGE SCALE GENOMIC DNA]</scope>
    <source>
        <strain evidence="9">DSM 100764</strain>
    </source>
</reference>
<evidence type="ECO:0000256" key="3">
    <source>
        <dbReference type="ARBA" id="ARBA00023015"/>
    </source>
</evidence>
<dbReference type="CDD" id="cd00009">
    <property type="entry name" value="AAA"/>
    <property type="match status" value="1"/>
</dbReference>
<dbReference type="InterPro" id="IPR002197">
    <property type="entry name" value="HTH_Fis"/>
</dbReference>
<dbReference type="GO" id="GO:0005524">
    <property type="term" value="F:ATP binding"/>
    <property type="evidence" value="ECO:0007669"/>
    <property type="project" value="UniProtKB-KW"/>
</dbReference>
<evidence type="ECO:0000256" key="4">
    <source>
        <dbReference type="ARBA" id="ARBA00023163"/>
    </source>
</evidence>
<feature type="domain" description="Response regulatory" evidence="7">
    <location>
        <begin position="3"/>
        <end position="119"/>
    </location>
</feature>
<dbReference type="Gene3D" id="3.40.50.300">
    <property type="entry name" value="P-loop containing nucleotide triphosphate hydrolases"/>
    <property type="match status" value="1"/>
</dbReference>
<dbReference type="Gene3D" id="3.40.50.2300">
    <property type="match status" value="1"/>
</dbReference>
<keyword evidence="1" id="KW-0547">Nucleotide-binding</keyword>
<dbReference type="RefSeq" id="WP_107036592.1">
    <property type="nucleotide sequence ID" value="NZ_CP098825.1"/>
</dbReference>
<evidence type="ECO:0000313" key="8">
    <source>
        <dbReference type="EMBL" id="PWB06587.1"/>
    </source>
</evidence>
<name>A0A2V1IWD4_9BACT</name>
<dbReference type="InterPro" id="IPR011006">
    <property type="entry name" value="CheY-like_superfamily"/>
</dbReference>
<dbReference type="InterPro" id="IPR027417">
    <property type="entry name" value="P-loop_NTPase"/>
</dbReference>
<evidence type="ECO:0000259" key="7">
    <source>
        <dbReference type="PROSITE" id="PS50110"/>
    </source>
</evidence>
<keyword evidence="9" id="KW-1185">Reference proteome</keyword>
<evidence type="ECO:0000259" key="6">
    <source>
        <dbReference type="PROSITE" id="PS50045"/>
    </source>
</evidence>
<protein>
    <submittedName>
        <fullName evidence="8">Sigma-54-dependent Fis family transcriptional regulator</fullName>
    </submittedName>
</protein>
<dbReference type="Pfam" id="PF00158">
    <property type="entry name" value="Sigma54_activat"/>
    <property type="match status" value="1"/>
</dbReference>
<dbReference type="Pfam" id="PF02954">
    <property type="entry name" value="HTH_8"/>
    <property type="match status" value="1"/>
</dbReference>
<dbReference type="SUPFAM" id="SSF52172">
    <property type="entry name" value="CheY-like"/>
    <property type="match status" value="1"/>
</dbReference>
<dbReference type="InterPro" id="IPR058031">
    <property type="entry name" value="AAA_lid_NorR"/>
</dbReference>
<dbReference type="GO" id="GO:0000160">
    <property type="term" value="P:phosphorelay signal transduction system"/>
    <property type="evidence" value="ECO:0007669"/>
    <property type="project" value="InterPro"/>
</dbReference>
<feature type="domain" description="Sigma-54 factor interaction" evidence="6">
    <location>
        <begin position="133"/>
        <end position="346"/>
    </location>
</feature>
<dbReference type="SUPFAM" id="SSF46689">
    <property type="entry name" value="Homeodomain-like"/>
    <property type="match status" value="1"/>
</dbReference>
<dbReference type="PROSITE" id="PS50110">
    <property type="entry name" value="RESPONSE_REGULATORY"/>
    <property type="match status" value="1"/>
</dbReference>
<evidence type="ECO:0000256" key="5">
    <source>
        <dbReference type="PROSITE-ProRule" id="PRU00169"/>
    </source>
</evidence>
<proteinExistence type="predicted"/>
<sequence length="418" mass="46422">MNKVLIVEASDSDRRLMSALLSNVGYEPIAVGTMEATKDAVAKLPPGAAIVAGLRFSGGTAKELVNWLKAEKKDFPVIAIVERLGDTDATDVMEDHGAVSVVQRPAIDKRLPELMKKYVRDVDDVIFTKGGLIHRQSKEFCEIEKVIRQIASTDVNVVIIGESGMGKEMIALEIYRLSNRSGNALMEIEAGSAALVGKDNPESGRSKTYNRIKGYFNNTKGGTIIIKNIHLLDFEKQSVLLHILSEEHPDVRVICTAEPELLEMVREKSFRPTLFYYLRELDIYVPSLRRVKVDIPIIADYYLQHLASEKGEPPKRLSASAVKLLKQHSWPGNIRELKVAIILAAQNVDGSVINADDLTICHATPIMKETLLLRDENEERCRIEDAMSQAQGVKAQAAKLLGIDRKTLSYKLKNYGMG</sequence>
<dbReference type="AlphaFoldDB" id="A0A2V1IWD4"/>
<dbReference type="PROSITE" id="PS50045">
    <property type="entry name" value="SIGMA54_INTERACT_4"/>
    <property type="match status" value="1"/>
</dbReference>
<keyword evidence="3" id="KW-0805">Transcription regulation</keyword>
<evidence type="ECO:0000256" key="1">
    <source>
        <dbReference type="ARBA" id="ARBA00022741"/>
    </source>
</evidence>
<organism evidence="8 9">
    <name type="scientific">Paramuribaculum intestinale</name>
    <dbReference type="NCBI Taxonomy" id="2094151"/>
    <lineage>
        <taxon>Bacteria</taxon>
        <taxon>Pseudomonadati</taxon>
        <taxon>Bacteroidota</taxon>
        <taxon>Bacteroidia</taxon>
        <taxon>Bacteroidales</taxon>
        <taxon>Muribaculaceae</taxon>
        <taxon>Paramuribaculum</taxon>
    </lineage>
</organism>
<keyword evidence="2" id="KW-0067">ATP-binding</keyword>
<gene>
    <name evidence="8" type="ORF">C5O25_09950</name>
</gene>
<comment type="caution">
    <text evidence="5">Lacks conserved residue(s) required for the propagation of feature annotation.</text>
</comment>
<dbReference type="Pfam" id="PF25601">
    <property type="entry name" value="AAA_lid_14"/>
    <property type="match status" value="1"/>
</dbReference>
<dbReference type="GO" id="GO:0043565">
    <property type="term" value="F:sequence-specific DNA binding"/>
    <property type="evidence" value="ECO:0007669"/>
    <property type="project" value="InterPro"/>
</dbReference>
<dbReference type="EMBL" id="PUBV01000022">
    <property type="protein sequence ID" value="PWB06587.1"/>
    <property type="molecule type" value="Genomic_DNA"/>
</dbReference>
<dbReference type="InterPro" id="IPR001789">
    <property type="entry name" value="Sig_transdc_resp-reg_receiver"/>
</dbReference>
<keyword evidence="4" id="KW-0804">Transcription</keyword>
<evidence type="ECO:0000313" key="9">
    <source>
        <dbReference type="Proteomes" id="UP000244925"/>
    </source>
</evidence>
<dbReference type="GeneID" id="93423769"/>
<dbReference type="Gene3D" id="1.10.10.60">
    <property type="entry name" value="Homeodomain-like"/>
    <property type="match status" value="1"/>
</dbReference>
<accession>A0A2V1IWD4</accession>
<dbReference type="InterPro" id="IPR009057">
    <property type="entry name" value="Homeodomain-like_sf"/>
</dbReference>
<dbReference type="Gene3D" id="1.10.8.60">
    <property type="match status" value="1"/>
</dbReference>
<dbReference type="PANTHER" id="PTHR32071">
    <property type="entry name" value="TRANSCRIPTIONAL REGULATORY PROTEIN"/>
    <property type="match status" value="1"/>
</dbReference>
<dbReference type="SUPFAM" id="SSF52540">
    <property type="entry name" value="P-loop containing nucleoside triphosphate hydrolases"/>
    <property type="match status" value="1"/>
</dbReference>